<evidence type="ECO:0000313" key="2">
    <source>
        <dbReference type="EMBL" id="KAL0575517.1"/>
    </source>
</evidence>
<organism evidence="2 3">
    <name type="scientific">Marasmius crinis-equi</name>
    <dbReference type="NCBI Taxonomy" id="585013"/>
    <lineage>
        <taxon>Eukaryota</taxon>
        <taxon>Fungi</taxon>
        <taxon>Dikarya</taxon>
        <taxon>Basidiomycota</taxon>
        <taxon>Agaricomycotina</taxon>
        <taxon>Agaricomycetes</taxon>
        <taxon>Agaricomycetidae</taxon>
        <taxon>Agaricales</taxon>
        <taxon>Marasmiineae</taxon>
        <taxon>Marasmiaceae</taxon>
        <taxon>Marasmius</taxon>
    </lineage>
</organism>
<evidence type="ECO:0000313" key="3">
    <source>
        <dbReference type="Proteomes" id="UP001465976"/>
    </source>
</evidence>
<dbReference type="Proteomes" id="UP001465976">
    <property type="component" value="Unassembled WGS sequence"/>
</dbReference>
<feature type="region of interest" description="Disordered" evidence="1">
    <location>
        <begin position="17"/>
        <end position="134"/>
    </location>
</feature>
<feature type="compositionally biased region" description="Polar residues" evidence="1">
    <location>
        <begin position="99"/>
        <end position="119"/>
    </location>
</feature>
<evidence type="ECO:0008006" key="4">
    <source>
        <dbReference type="Google" id="ProtNLM"/>
    </source>
</evidence>
<dbReference type="EMBL" id="JBAHYK010000297">
    <property type="protein sequence ID" value="KAL0575517.1"/>
    <property type="molecule type" value="Genomic_DNA"/>
</dbReference>
<sequence>MAPGKRKQAALTAQFLDLDAADKGEEETEVEDRESDDELLLESNSKDGDNCPKIVMDSPADQNQQDLDAFFDSLAARYGPHSPAPSTTTSIPTPSSATNTGKSSASIPIRSNKSLSTKPKTQHDSGEAYPRATLSQRDPLVKTIPNVQSETPTYQLLDPEEQQLMMWQREWLLNLPPKNPWELEEARQTYLDEVWVRHMDWVTIRSGLYRGDTGLAIGVSEKEASDIRQLTNTELFTEFRRHYRFRSYEAILDLSVHVFDVFLVPRINSPKRKCSDARNRARCPVPQLFDHKSYSGVCLGAISPWDLPPNSEKPSHECEDIIYKEQTFNDGLLIARFPASQLKLAASISPCLEKQFLSSKHPWVHHAPLPHPANWSFEEGEEVTWKGSSRTFKTGRFVNLVVTSRSLVPQTAIVSFLDGLFPVPSCDLLKTLEIDDHIEFTTGRYRGQVGHIMGQRDVSIMVFLPQERSVVSAHVNSAKRVTPPDATSTELVDQQQALVGRKKELVPVPWRGAEVRVTRGGLMGSRGIVQTVERVEA</sequence>
<accession>A0ABR3FJG0</accession>
<evidence type="ECO:0000256" key="1">
    <source>
        <dbReference type="SAM" id="MobiDB-lite"/>
    </source>
</evidence>
<feature type="compositionally biased region" description="Acidic residues" evidence="1">
    <location>
        <begin position="24"/>
        <end position="40"/>
    </location>
</feature>
<keyword evidence="3" id="KW-1185">Reference proteome</keyword>
<name>A0ABR3FJG0_9AGAR</name>
<comment type="caution">
    <text evidence="2">The sequence shown here is derived from an EMBL/GenBank/DDBJ whole genome shotgun (WGS) entry which is preliminary data.</text>
</comment>
<feature type="compositionally biased region" description="Low complexity" evidence="1">
    <location>
        <begin position="80"/>
        <end position="98"/>
    </location>
</feature>
<protein>
    <recommendedName>
        <fullName evidence="4">KOW domain-containing protein</fullName>
    </recommendedName>
</protein>
<proteinExistence type="predicted"/>
<reference evidence="2 3" key="1">
    <citation type="submission" date="2024-02" db="EMBL/GenBank/DDBJ databases">
        <title>A draft genome for the cacao thread blight pathogen Marasmius crinis-equi.</title>
        <authorList>
            <person name="Cohen S.P."/>
            <person name="Baruah I.K."/>
            <person name="Amoako-Attah I."/>
            <person name="Bukari Y."/>
            <person name="Meinhardt L.W."/>
            <person name="Bailey B.A."/>
        </authorList>
    </citation>
    <scope>NUCLEOTIDE SEQUENCE [LARGE SCALE GENOMIC DNA]</scope>
    <source>
        <strain evidence="2 3">GH-76</strain>
    </source>
</reference>
<gene>
    <name evidence="2" type="ORF">V5O48_006472</name>
</gene>